<dbReference type="AlphaFoldDB" id="A0A9P3HA50"/>
<feature type="region of interest" description="Disordered" evidence="1">
    <location>
        <begin position="517"/>
        <end position="620"/>
    </location>
</feature>
<feature type="compositionally biased region" description="Polar residues" evidence="1">
    <location>
        <begin position="481"/>
        <end position="490"/>
    </location>
</feature>
<reference evidence="2" key="1">
    <citation type="submission" date="2021-11" db="EMBL/GenBank/DDBJ databases">
        <authorList>
            <person name="Herlambang A."/>
            <person name="Guo Y."/>
            <person name="Takashima Y."/>
            <person name="Nishizawa T."/>
        </authorList>
    </citation>
    <scope>NUCLEOTIDE SEQUENCE</scope>
    <source>
        <strain evidence="2">E1425</strain>
    </source>
</reference>
<gene>
    <name evidence="2" type="ORF">EMPS_05199</name>
</gene>
<dbReference type="EMBL" id="BQFW01000007">
    <property type="protein sequence ID" value="GJJ72841.1"/>
    <property type="molecule type" value="Genomic_DNA"/>
</dbReference>
<organism evidence="2 3">
    <name type="scientific">Entomortierella parvispora</name>
    <dbReference type="NCBI Taxonomy" id="205924"/>
    <lineage>
        <taxon>Eukaryota</taxon>
        <taxon>Fungi</taxon>
        <taxon>Fungi incertae sedis</taxon>
        <taxon>Mucoromycota</taxon>
        <taxon>Mortierellomycotina</taxon>
        <taxon>Mortierellomycetes</taxon>
        <taxon>Mortierellales</taxon>
        <taxon>Mortierellaceae</taxon>
        <taxon>Entomortierella</taxon>
    </lineage>
</organism>
<dbReference type="PANTHER" id="PTHR46007:SF8">
    <property type="entry name" value="C2H2-TYPE DOMAIN-CONTAINING PROTEIN"/>
    <property type="match status" value="1"/>
</dbReference>
<feature type="compositionally biased region" description="Polar residues" evidence="1">
    <location>
        <begin position="212"/>
        <end position="254"/>
    </location>
</feature>
<feature type="compositionally biased region" description="Low complexity" evidence="1">
    <location>
        <begin position="192"/>
        <end position="208"/>
    </location>
</feature>
<dbReference type="InterPro" id="IPR051647">
    <property type="entry name" value="Mediator_comp_sub12"/>
</dbReference>
<feature type="compositionally biased region" description="Basic and acidic residues" evidence="1">
    <location>
        <begin position="592"/>
        <end position="605"/>
    </location>
</feature>
<feature type="region of interest" description="Disordered" evidence="1">
    <location>
        <begin position="192"/>
        <end position="270"/>
    </location>
</feature>
<feature type="compositionally biased region" description="Acidic residues" evidence="1">
    <location>
        <begin position="545"/>
        <end position="557"/>
    </location>
</feature>
<dbReference type="GO" id="GO:0016592">
    <property type="term" value="C:mediator complex"/>
    <property type="evidence" value="ECO:0007669"/>
    <property type="project" value="TreeGrafter"/>
</dbReference>
<dbReference type="GO" id="GO:0045944">
    <property type="term" value="P:positive regulation of transcription by RNA polymerase II"/>
    <property type="evidence" value="ECO:0007669"/>
    <property type="project" value="TreeGrafter"/>
</dbReference>
<dbReference type="GO" id="GO:0003713">
    <property type="term" value="F:transcription coactivator activity"/>
    <property type="evidence" value="ECO:0007669"/>
    <property type="project" value="TreeGrafter"/>
</dbReference>
<evidence type="ECO:0000313" key="3">
    <source>
        <dbReference type="Proteomes" id="UP000827284"/>
    </source>
</evidence>
<comment type="caution">
    <text evidence="2">The sequence shown here is derived from an EMBL/GenBank/DDBJ whole genome shotgun (WGS) entry which is preliminary data.</text>
</comment>
<feature type="compositionally biased region" description="Low complexity" evidence="1">
    <location>
        <begin position="255"/>
        <end position="264"/>
    </location>
</feature>
<dbReference type="Proteomes" id="UP000827284">
    <property type="component" value="Unassembled WGS sequence"/>
</dbReference>
<dbReference type="PANTHER" id="PTHR46007">
    <property type="entry name" value="MEDIATOR OF RNA POLYMERASE II TRANSCRIPTION SUBUNIT 12"/>
    <property type="match status" value="1"/>
</dbReference>
<accession>A0A9P3HA50</accession>
<feature type="compositionally biased region" description="Gly residues" evidence="1">
    <location>
        <begin position="522"/>
        <end position="538"/>
    </location>
</feature>
<reference evidence="2" key="2">
    <citation type="journal article" date="2022" name="Microbiol. Resour. Announc.">
        <title>Whole-Genome Sequence of Entomortierella parvispora E1425, a Mucoromycotan Fungus Associated with Burkholderiaceae-Related Endosymbiotic Bacteria.</title>
        <authorList>
            <person name="Herlambang A."/>
            <person name="Guo Y."/>
            <person name="Takashima Y."/>
            <person name="Narisawa K."/>
            <person name="Ohta H."/>
            <person name="Nishizawa T."/>
        </authorList>
    </citation>
    <scope>NUCLEOTIDE SEQUENCE</scope>
    <source>
        <strain evidence="2">E1425</strain>
    </source>
</reference>
<evidence type="ECO:0000256" key="1">
    <source>
        <dbReference type="SAM" id="MobiDB-lite"/>
    </source>
</evidence>
<keyword evidence="3" id="KW-1185">Reference proteome</keyword>
<dbReference type="OrthoDB" id="3971593at2759"/>
<sequence length="620" mass="69504">MLQELHAMPVRPTSEEICKALYQASMELRTTALKRESILPALWQRVLTEWARQQKLTPRKPEDIEEMTASFVLGALAEPIQRQRDLKAAAELEKLQQQQQQQQLLQQQQQMQLQEQQLLQQRKLEQEQRQLQLLQQQDLLRQAEQQHLLELQQQQQIQYQEQQRQQQLQLQQQQQQQQQQAQQQIQKQQQQQQQAQRQQKPLPQSQPKSRSMRQVPSQSATVQTPQLSNSTIIPATNSVPASTPNLNVPSQGNTAASSSSSRASTPGIKDEPFSTQFAHLLTDQRRFHAPIAVLERVYSFFGGPPQLDPTCYEGSVLGAPISVPLPDIMDNESWVISVQADAKDPNSKPTVAPIESCFMHVPVLPSKRRYETDTEVVLLDDVRLAGQLNAKLWEEFSCGNVLEAISLVPTSARWFGQSSLADWPCVVMAGQKFEQANGGDSSGKKYSEIHSFIAVYLGRDPMRQSRFVQTFQDLGISSLQAPEGTQSTAAGSNSGQSRGNGGHHRWIAGFRRLFRTQAGLGPPTGGSGFGASQNGGGTKEAWNPSDDEEDESIDPQFDDIYSILPPHKKPRLDRSGRPTDSTAAAHHVKRRKMDETGFSKLKDSNALDSNKWGSDAEMSE</sequence>
<evidence type="ECO:0000313" key="2">
    <source>
        <dbReference type="EMBL" id="GJJ72841.1"/>
    </source>
</evidence>
<proteinExistence type="predicted"/>
<protein>
    <submittedName>
        <fullName evidence="2">Uncharacterized protein</fullName>
    </submittedName>
</protein>
<name>A0A9P3HA50_9FUNG</name>
<feature type="region of interest" description="Disordered" evidence="1">
    <location>
        <begin position="481"/>
        <end position="502"/>
    </location>
</feature>